<comment type="caution">
    <text evidence="1">The sequence shown here is derived from an EMBL/GenBank/DDBJ whole genome shotgun (WGS) entry which is preliminary data.</text>
</comment>
<name>A0A1V9YKR3_ACHHY</name>
<dbReference type="AlphaFoldDB" id="A0A1V9YKR3"/>
<reference evidence="1 2" key="1">
    <citation type="journal article" date="2014" name="Genome Biol. Evol.">
        <title>The secreted proteins of Achlya hypogyna and Thraustotheca clavata identify the ancestral oomycete secretome and reveal gene acquisitions by horizontal gene transfer.</title>
        <authorList>
            <person name="Misner I."/>
            <person name="Blouin N."/>
            <person name="Leonard G."/>
            <person name="Richards T.A."/>
            <person name="Lane C.E."/>
        </authorList>
    </citation>
    <scope>NUCLEOTIDE SEQUENCE [LARGE SCALE GENOMIC DNA]</scope>
    <source>
        <strain evidence="1 2">ATCC 48635</strain>
    </source>
</reference>
<protein>
    <submittedName>
        <fullName evidence="1">Uncharacterized protein</fullName>
    </submittedName>
</protein>
<dbReference type="OrthoDB" id="67415at2759"/>
<gene>
    <name evidence="1" type="ORF">ACHHYP_10775</name>
</gene>
<evidence type="ECO:0000313" key="1">
    <source>
        <dbReference type="EMBL" id="OQR86256.1"/>
    </source>
</evidence>
<organism evidence="1 2">
    <name type="scientific">Achlya hypogyna</name>
    <name type="common">Oomycete</name>
    <name type="synonym">Protoachlya hypogyna</name>
    <dbReference type="NCBI Taxonomy" id="1202772"/>
    <lineage>
        <taxon>Eukaryota</taxon>
        <taxon>Sar</taxon>
        <taxon>Stramenopiles</taxon>
        <taxon>Oomycota</taxon>
        <taxon>Saprolegniomycetes</taxon>
        <taxon>Saprolegniales</taxon>
        <taxon>Achlyaceae</taxon>
        <taxon>Achlya</taxon>
    </lineage>
</organism>
<dbReference type="Proteomes" id="UP000243579">
    <property type="component" value="Unassembled WGS sequence"/>
</dbReference>
<proteinExistence type="predicted"/>
<dbReference type="EMBL" id="JNBR01001522">
    <property type="protein sequence ID" value="OQR86256.1"/>
    <property type="molecule type" value="Genomic_DNA"/>
</dbReference>
<sequence>MGALSSSCLGGHADVAPMYLRPKRRLESFNGPARRTWESAQGCCKVQWKRDPSTDAKDCHELDKDARLPTFRIIRKLPTCSCILSTGLPPKILRQASVRGSKAISVAKRSRNVVHWD</sequence>
<keyword evidence="2" id="KW-1185">Reference proteome</keyword>
<accession>A0A1V9YKR3</accession>
<evidence type="ECO:0000313" key="2">
    <source>
        <dbReference type="Proteomes" id="UP000243579"/>
    </source>
</evidence>